<organism evidence="1">
    <name type="scientific">Acinetobacter phage vB_AbaSt_W16</name>
    <dbReference type="NCBI Taxonomy" id="3116434"/>
    <lineage>
        <taxon>Viruses</taxon>
        <taxon>Duplodnaviria</taxon>
        <taxon>Heunggongvirae</taxon>
        <taxon>Uroviricota</taxon>
        <taxon>Caudoviricetes</taxon>
    </lineage>
</organism>
<reference evidence="1" key="1">
    <citation type="submission" date="2024-01" db="EMBL/GenBank/DDBJ databases">
        <title>Isolation and characterization of novel bacteriophages targeting carbapenem-resistant Acinetobacter baumannii.</title>
        <authorList>
            <person name="Kim J."/>
            <person name="Kim S."/>
            <person name="Choi Y.-J."/>
            <person name="Shin M."/>
        </authorList>
    </citation>
    <scope>NUCLEOTIDE SEQUENCE</scope>
</reference>
<proteinExistence type="predicted"/>
<dbReference type="EMBL" id="PP174317">
    <property type="protein sequence ID" value="WUV29482.1"/>
    <property type="molecule type" value="Genomic_DNA"/>
</dbReference>
<protein>
    <submittedName>
        <fullName evidence="1">Uncharacterized protein</fullName>
    </submittedName>
</protein>
<evidence type="ECO:0000313" key="1">
    <source>
        <dbReference type="EMBL" id="WUV29482.1"/>
    </source>
</evidence>
<accession>A0AB38ZCV3</accession>
<name>A0AB38ZCV3_9CAUD</name>
<sequence>MIKHKISPIVTQQYPGSLWVINGGSMRQITLEHTDDKYVVKIKYKDITLLVQTRTGDVTFITWENEYWNNNIEGAVSDLCAVLTGSNLSFG</sequence>